<evidence type="ECO:0000313" key="5">
    <source>
        <dbReference type="Proteomes" id="UP000599523"/>
    </source>
</evidence>
<dbReference type="EMBL" id="WTVM01000074">
    <property type="protein sequence ID" value="NMG03795.1"/>
    <property type="molecule type" value="Genomic_DNA"/>
</dbReference>
<organism evidence="4 5">
    <name type="scientific">Azoarcus taiwanensis</name>
    <dbReference type="NCBI Taxonomy" id="666964"/>
    <lineage>
        <taxon>Bacteria</taxon>
        <taxon>Pseudomonadati</taxon>
        <taxon>Pseudomonadota</taxon>
        <taxon>Betaproteobacteria</taxon>
        <taxon>Rhodocyclales</taxon>
        <taxon>Zoogloeaceae</taxon>
        <taxon>Azoarcus</taxon>
    </lineage>
</organism>
<name>A0A972FFK5_9RHOO</name>
<dbReference type="CDD" id="cd02440">
    <property type="entry name" value="AdoMet_MTases"/>
    <property type="match status" value="1"/>
</dbReference>
<evidence type="ECO:0000313" key="4">
    <source>
        <dbReference type="EMBL" id="NMG03795.1"/>
    </source>
</evidence>
<dbReference type="Proteomes" id="UP000599523">
    <property type="component" value="Unassembled WGS sequence"/>
</dbReference>
<keyword evidence="1 4" id="KW-0489">Methyltransferase</keyword>
<evidence type="ECO:0000256" key="1">
    <source>
        <dbReference type="ARBA" id="ARBA00022603"/>
    </source>
</evidence>
<dbReference type="InterPro" id="IPR041698">
    <property type="entry name" value="Methyltransf_25"/>
</dbReference>
<dbReference type="GO" id="GO:0008168">
    <property type="term" value="F:methyltransferase activity"/>
    <property type="evidence" value="ECO:0007669"/>
    <property type="project" value="UniProtKB-KW"/>
</dbReference>
<keyword evidence="2" id="KW-0808">Transferase</keyword>
<proteinExistence type="predicted"/>
<accession>A0A972FFK5</accession>
<dbReference type="GO" id="GO:0032259">
    <property type="term" value="P:methylation"/>
    <property type="evidence" value="ECO:0007669"/>
    <property type="project" value="UniProtKB-KW"/>
</dbReference>
<dbReference type="SUPFAM" id="SSF53335">
    <property type="entry name" value="S-adenosyl-L-methionine-dependent methyltransferases"/>
    <property type="match status" value="1"/>
</dbReference>
<keyword evidence="5" id="KW-1185">Reference proteome</keyword>
<reference evidence="4" key="1">
    <citation type="submission" date="2019-12" db="EMBL/GenBank/DDBJ databases">
        <title>Comparative genomics gives insights into the taxonomy of the Azoarcus-Aromatoleum group and reveals separate origins of nif in the plant-associated Azoarcus and non-plant-associated Aromatoleum sub-groups.</title>
        <authorList>
            <person name="Lafos M."/>
            <person name="Maluk M."/>
            <person name="Batista M."/>
            <person name="Junghare M."/>
            <person name="Carmona M."/>
            <person name="Faoro H."/>
            <person name="Cruz L.M."/>
            <person name="Battistoni F."/>
            <person name="De Souza E."/>
            <person name="Pedrosa F."/>
            <person name="Chen W.-M."/>
            <person name="Poole P.S."/>
            <person name="Dixon R.A."/>
            <person name="James E.K."/>
        </authorList>
    </citation>
    <scope>NUCLEOTIDE SEQUENCE</scope>
    <source>
        <strain evidence="4">NSC3</strain>
    </source>
</reference>
<sequence>MTSFFSALLPILAMVLVAILWRLASRRQSLPCPVWLRWLVELDNPFTKTNRAAFIVETLGLSPGMVVVDAGCGPGRLTVPLAQSVGRDGRVVALDIQTGMLARARRKTEAAHLTNVEFVEAGLGDGKLPAIHFDRAVLITVLGEIPNRTDALLELFNVLKPGGVLAIVEVIFDPHFQTRRTVADLATSVGFREHAFFGHSLAYVMHFKKPDLTNQPGLAHKRLEVTP</sequence>
<gene>
    <name evidence="4" type="ORF">GPA21_12560</name>
</gene>
<dbReference type="Pfam" id="PF13649">
    <property type="entry name" value="Methyltransf_25"/>
    <property type="match status" value="1"/>
</dbReference>
<dbReference type="AlphaFoldDB" id="A0A972FFK5"/>
<dbReference type="InterPro" id="IPR029063">
    <property type="entry name" value="SAM-dependent_MTases_sf"/>
</dbReference>
<dbReference type="PANTHER" id="PTHR43861">
    <property type="entry name" value="TRANS-ACONITATE 2-METHYLTRANSFERASE-RELATED"/>
    <property type="match status" value="1"/>
</dbReference>
<evidence type="ECO:0000256" key="2">
    <source>
        <dbReference type="ARBA" id="ARBA00022679"/>
    </source>
</evidence>
<comment type="caution">
    <text evidence="4">The sequence shown here is derived from an EMBL/GenBank/DDBJ whole genome shotgun (WGS) entry which is preliminary data.</text>
</comment>
<feature type="domain" description="Methyltransferase" evidence="3">
    <location>
        <begin position="67"/>
        <end position="163"/>
    </location>
</feature>
<dbReference type="PANTHER" id="PTHR43861:SF1">
    <property type="entry name" value="TRANS-ACONITATE 2-METHYLTRANSFERASE"/>
    <property type="match status" value="1"/>
</dbReference>
<dbReference type="RefSeq" id="WP_168988494.1">
    <property type="nucleotide sequence ID" value="NZ_CAWPHM010000302.1"/>
</dbReference>
<protein>
    <submittedName>
        <fullName evidence="4">Methyltransferase domain-containing protein</fullName>
    </submittedName>
</protein>
<evidence type="ECO:0000259" key="3">
    <source>
        <dbReference type="Pfam" id="PF13649"/>
    </source>
</evidence>
<dbReference type="Gene3D" id="3.40.50.150">
    <property type="entry name" value="Vaccinia Virus protein VP39"/>
    <property type="match status" value="1"/>
</dbReference>